<name>F0Y331_AURAN</name>
<protein>
    <recommendedName>
        <fullName evidence="13">Mitochondrial carrier protein</fullName>
    </recommendedName>
</protein>
<dbReference type="GO" id="GO:1990575">
    <property type="term" value="P:mitochondrial L-ornithine transmembrane transport"/>
    <property type="evidence" value="ECO:0007669"/>
    <property type="project" value="TreeGrafter"/>
</dbReference>
<evidence type="ECO:0000256" key="8">
    <source>
        <dbReference type="ARBA" id="ARBA00023136"/>
    </source>
</evidence>
<dbReference type="OMA" id="FESCSMY"/>
<dbReference type="InterPro" id="IPR023395">
    <property type="entry name" value="MCP_dom_sf"/>
</dbReference>
<keyword evidence="12" id="KW-1185">Reference proteome</keyword>
<feature type="repeat" description="Solcar" evidence="9">
    <location>
        <begin position="7"/>
        <end position="92"/>
    </location>
</feature>
<dbReference type="Pfam" id="PF00153">
    <property type="entry name" value="Mito_carr"/>
    <property type="match status" value="2"/>
</dbReference>
<proteinExistence type="inferred from homology"/>
<dbReference type="GeneID" id="20224052"/>
<dbReference type="Gene3D" id="1.50.40.10">
    <property type="entry name" value="Mitochondrial carrier domain"/>
    <property type="match status" value="2"/>
</dbReference>
<evidence type="ECO:0000256" key="4">
    <source>
        <dbReference type="ARBA" id="ARBA00022692"/>
    </source>
</evidence>
<reference evidence="11 12" key="1">
    <citation type="journal article" date="2011" name="Proc. Natl. Acad. Sci. U.S.A.">
        <title>Niche of harmful alga Aureococcus anophagefferens revealed through ecogenomics.</title>
        <authorList>
            <person name="Gobler C.J."/>
            <person name="Berry D.L."/>
            <person name="Dyhrman S.T."/>
            <person name="Wilhelm S.W."/>
            <person name="Salamov A."/>
            <person name="Lobanov A.V."/>
            <person name="Zhang Y."/>
            <person name="Collier J.L."/>
            <person name="Wurch L.L."/>
            <person name="Kustka A.B."/>
            <person name="Dill B.D."/>
            <person name="Shah M."/>
            <person name="VerBerkmoes N.C."/>
            <person name="Kuo A."/>
            <person name="Terry A."/>
            <person name="Pangilinan J."/>
            <person name="Lindquist E.A."/>
            <person name="Lucas S."/>
            <person name="Paulsen I.T."/>
            <person name="Hattenrath-Lehmann T.K."/>
            <person name="Talmage S.C."/>
            <person name="Walker E.A."/>
            <person name="Koch F."/>
            <person name="Burson A.M."/>
            <person name="Marcoval M.A."/>
            <person name="Tang Y.Z."/>
            <person name="Lecleir G.R."/>
            <person name="Coyne K.J."/>
            <person name="Berg G.M."/>
            <person name="Bertrand E.M."/>
            <person name="Saito M.A."/>
            <person name="Gladyshev V.N."/>
            <person name="Grigoriev I.V."/>
        </authorList>
    </citation>
    <scope>NUCLEOTIDE SEQUENCE [LARGE SCALE GENOMIC DNA]</scope>
    <source>
        <strain evidence="12">CCMP 1984</strain>
    </source>
</reference>
<evidence type="ECO:0000256" key="7">
    <source>
        <dbReference type="ARBA" id="ARBA00023128"/>
    </source>
</evidence>
<evidence type="ECO:0000256" key="10">
    <source>
        <dbReference type="RuleBase" id="RU000488"/>
    </source>
</evidence>
<dbReference type="GO" id="GO:0000064">
    <property type="term" value="F:L-ornithine transmembrane transporter activity"/>
    <property type="evidence" value="ECO:0007669"/>
    <property type="project" value="TreeGrafter"/>
</dbReference>
<dbReference type="OrthoDB" id="193856at2759"/>
<gene>
    <name evidence="11" type="ORF">AURANDRAFT_62793</name>
</gene>
<evidence type="ECO:0000313" key="12">
    <source>
        <dbReference type="Proteomes" id="UP000002729"/>
    </source>
</evidence>
<evidence type="ECO:0000256" key="3">
    <source>
        <dbReference type="ARBA" id="ARBA00022448"/>
    </source>
</evidence>
<dbReference type="AlphaFoldDB" id="F0Y331"/>
<comment type="similarity">
    <text evidence="2 10">Belongs to the mitochondrial carrier (TC 2.A.29) family.</text>
</comment>
<dbReference type="eggNOG" id="KOG0758">
    <property type="taxonomic scope" value="Eukaryota"/>
</dbReference>
<dbReference type="InterPro" id="IPR050567">
    <property type="entry name" value="Mitochondrial_Carrier"/>
</dbReference>
<dbReference type="KEGG" id="aaf:AURANDRAFT_62793"/>
<comment type="subcellular location">
    <subcellularLocation>
        <location evidence="1">Mitochondrion membrane</location>
        <topology evidence="1">Multi-pass membrane protein</topology>
    </subcellularLocation>
</comment>
<evidence type="ECO:0000256" key="9">
    <source>
        <dbReference type="PROSITE-ProRule" id="PRU00282"/>
    </source>
</evidence>
<accession>F0Y331</accession>
<evidence type="ECO:0000256" key="2">
    <source>
        <dbReference type="ARBA" id="ARBA00006375"/>
    </source>
</evidence>
<dbReference type="RefSeq" id="XP_009035012.1">
    <property type="nucleotide sequence ID" value="XM_009036764.1"/>
</dbReference>
<feature type="repeat" description="Solcar" evidence="9">
    <location>
        <begin position="174"/>
        <end position="255"/>
    </location>
</feature>
<dbReference type="InterPro" id="IPR018108">
    <property type="entry name" value="MCP_transmembrane"/>
</dbReference>
<dbReference type="PANTHER" id="PTHR45624:SF58">
    <property type="entry name" value="CARRIER PROTEIN, PUTATIVE-RELATED"/>
    <property type="match status" value="1"/>
</dbReference>
<dbReference type="GO" id="GO:0031966">
    <property type="term" value="C:mitochondrial membrane"/>
    <property type="evidence" value="ECO:0007669"/>
    <property type="project" value="UniProtKB-SubCell"/>
</dbReference>
<keyword evidence="7" id="KW-0496">Mitochondrion</keyword>
<dbReference type="InParanoid" id="F0Y331"/>
<evidence type="ECO:0008006" key="13">
    <source>
        <dbReference type="Google" id="ProtNLM"/>
    </source>
</evidence>
<evidence type="ECO:0000256" key="6">
    <source>
        <dbReference type="ARBA" id="ARBA00022989"/>
    </source>
</evidence>
<dbReference type="PANTHER" id="PTHR45624">
    <property type="entry name" value="MITOCHONDRIAL BASIC AMINO ACIDS TRANSPORTER-RELATED"/>
    <property type="match status" value="1"/>
</dbReference>
<sequence>MAAHSSLDTAITFASGAAYGVTTVAVGQPFDTIKTIQQSAPAGKRESILTIGRHLYAASGLRGLWRGSMPLVLGGTFMRSAQFGCNDLARDALRDTALPRFRIGGLVDTHVLVAGMFGGVGRALVEGPTEYVKIRQQILGPWRATEALRGLGITIGRNTALFAVFVCWLDLAKPLGLHPFFYGALCSNLSWLMLWPADVVKTQRQSGKHGDASAFALLARAARTGTLYRGLLPGLIRSSVANGTSMSVYKFVHAELSRLAGVEQHSNI</sequence>
<evidence type="ECO:0000313" key="11">
    <source>
        <dbReference type="EMBL" id="EGB10189.1"/>
    </source>
</evidence>
<organism evidence="12">
    <name type="scientific">Aureococcus anophagefferens</name>
    <name type="common">Harmful bloom alga</name>
    <dbReference type="NCBI Taxonomy" id="44056"/>
    <lineage>
        <taxon>Eukaryota</taxon>
        <taxon>Sar</taxon>
        <taxon>Stramenopiles</taxon>
        <taxon>Ochrophyta</taxon>
        <taxon>Pelagophyceae</taxon>
        <taxon>Pelagomonadales</taxon>
        <taxon>Pelagomonadaceae</taxon>
        <taxon>Aureococcus</taxon>
    </lineage>
</organism>
<evidence type="ECO:0000256" key="5">
    <source>
        <dbReference type="ARBA" id="ARBA00022737"/>
    </source>
</evidence>
<dbReference type="Proteomes" id="UP000002729">
    <property type="component" value="Unassembled WGS sequence"/>
</dbReference>
<keyword evidence="3 10" id="KW-0813">Transport</keyword>
<keyword evidence="6" id="KW-1133">Transmembrane helix</keyword>
<keyword evidence="5" id="KW-0677">Repeat</keyword>
<keyword evidence="8 9" id="KW-0472">Membrane</keyword>
<evidence type="ECO:0000256" key="1">
    <source>
        <dbReference type="ARBA" id="ARBA00004225"/>
    </source>
</evidence>
<keyword evidence="4 9" id="KW-0812">Transmembrane</keyword>
<dbReference type="EMBL" id="GL833124">
    <property type="protein sequence ID" value="EGB10189.1"/>
    <property type="molecule type" value="Genomic_DNA"/>
</dbReference>
<dbReference type="PROSITE" id="PS50920">
    <property type="entry name" value="SOLCAR"/>
    <property type="match status" value="2"/>
</dbReference>
<dbReference type="SUPFAM" id="SSF103506">
    <property type="entry name" value="Mitochondrial carrier"/>
    <property type="match status" value="1"/>
</dbReference>